<feature type="domain" description="ABC transporter" evidence="5">
    <location>
        <begin position="264"/>
        <end position="507"/>
    </location>
</feature>
<dbReference type="InterPro" id="IPR003593">
    <property type="entry name" value="AAA+_ATPase"/>
</dbReference>
<dbReference type="InterPro" id="IPR003439">
    <property type="entry name" value="ABC_transporter-like_ATP-bd"/>
</dbReference>
<dbReference type="InterPro" id="IPR050107">
    <property type="entry name" value="ABC_carbohydrate_import_ATPase"/>
</dbReference>
<dbReference type="SUPFAM" id="SSF52540">
    <property type="entry name" value="P-loop containing nucleoside triphosphate hydrolases"/>
    <property type="match status" value="2"/>
</dbReference>
<evidence type="ECO:0000256" key="1">
    <source>
        <dbReference type="ARBA" id="ARBA00022448"/>
    </source>
</evidence>
<keyword evidence="3" id="KW-0547">Nucleotide-binding</keyword>
<keyword evidence="7" id="KW-1185">Reference proteome</keyword>
<evidence type="ECO:0000313" key="7">
    <source>
        <dbReference type="Proteomes" id="UP001499851"/>
    </source>
</evidence>
<organism evidence="6 7">
    <name type="scientific">Glycomyces endophyticus</name>
    <dbReference type="NCBI Taxonomy" id="480996"/>
    <lineage>
        <taxon>Bacteria</taxon>
        <taxon>Bacillati</taxon>
        <taxon>Actinomycetota</taxon>
        <taxon>Actinomycetes</taxon>
        <taxon>Glycomycetales</taxon>
        <taxon>Glycomycetaceae</taxon>
        <taxon>Glycomyces</taxon>
    </lineage>
</organism>
<reference evidence="6 7" key="1">
    <citation type="journal article" date="2019" name="Int. J. Syst. Evol. Microbiol.">
        <title>The Global Catalogue of Microorganisms (GCM) 10K type strain sequencing project: providing services to taxonomists for standard genome sequencing and annotation.</title>
        <authorList>
            <consortium name="The Broad Institute Genomics Platform"/>
            <consortium name="The Broad Institute Genome Sequencing Center for Infectious Disease"/>
            <person name="Wu L."/>
            <person name="Ma J."/>
        </authorList>
    </citation>
    <scope>NUCLEOTIDE SEQUENCE [LARGE SCALE GENOMIC DNA]</scope>
    <source>
        <strain evidence="6 7">JCM 16001</strain>
    </source>
</reference>
<protein>
    <submittedName>
        <fullName evidence="6">Sugar ABC transporter ATP-binding protein</fullName>
    </submittedName>
</protein>
<dbReference type="CDD" id="cd03216">
    <property type="entry name" value="ABC_Carb_Monos_I"/>
    <property type="match status" value="1"/>
</dbReference>
<name>A0ABN2HBI4_9ACTN</name>
<accession>A0ABN2HBI4</accession>
<dbReference type="RefSeq" id="WP_344488886.1">
    <property type="nucleotide sequence ID" value="NZ_BAAAQF010000015.1"/>
</dbReference>
<gene>
    <name evidence="6" type="ORF">GCM10009830_35590</name>
</gene>
<keyword evidence="4 6" id="KW-0067">ATP-binding</keyword>
<evidence type="ECO:0000256" key="3">
    <source>
        <dbReference type="ARBA" id="ARBA00022741"/>
    </source>
</evidence>
<comment type="caution">
    <text evidence="6">The sequence shown here is derived from an EMBL/GenBank/DDBJ whole genome shotgun (WGS) entry which is preliminary data.</text>
</comment>
<feature type="domain" description="ABC transporter" evidence="5">
    <location>
        <begin position="11"/>
        <end position="247"/>
    </location>
</feature>
<evidence type="ECO:0000313" key="6">
    <source>
        <dbReference type="EMBL" id="GAA1685093.1"/>
    </source>
</evidence>
<keyword evidence="2" id="KW-0677">Repeat</keyword>
<evidence type="ECO:0000256" key="2">
    <source>
        <dbReference type="ARBA" id="ARBA00022737"/>
    </source>
</evidence>
<dbReference type="PANTHER" id="PTHR43790:SF9">
    <property type="entry name" value="GALACTOFURANOSE TRANSPORTER ATP-BINDING PROTEIN YTFR"/>
    <property type="match status" value="1"/>
</dbReference>
<dbReference type="PANTHER" id="PTHR43790">
    <property type="entry name" value="CARBOHYDRATE TRANSPORT ATP-BINDING PROTEIN MG119-RELATED"/>
    <property type="match status" value="1"/>
</dbReference>
<dbReference type="SMART" id="SM00382">
    <property type="entry name" value="AAA"/>
    <property type="match status" value="2"/>
</dbReference>
<dbReference type="CDD" id="cd03215">
    <property type="entry name" value="ABC_Carb_Monos_II"/>
    <property type="match status" value="1"/>
</dbReference>
<dbReference type="Pfam" id="PF00005">
    <property type="entry name" value="ABC_tran"/>
    <property type="match status" value="2"/>
</dbReference>
<dbReference type="InterPro" id="IPR017871">
    <property type="entry name" value="ABC_transporter-like_CS"/>
</dbReference>
<dbReference type="Proteomes" id="UP001499851">
    <property type="component" value="Unassembled WGS sequence"/>
</dbReference>
<dbReference type="GO" id="GO:0005524">
    <property type="term" value="F:ATP binding"/>
    <property type="evidence" value="ECO:0007669"/>
    <property type="project" value="UniProtKB-KW"/>
</dbReference>
<keyword evidence="1" id="KW-0813">Transport</keyword>
<dbReference type="InterPro" id="IPR027417">
    <property type="entry name" value="P-loop_NTPase"/>
</dbReference>
<dbReference type="PROSITE" id="PS50893">
    <property type="entry name" value="ABC_TRANSPORTER_2"/>
    <property type="match status" value="2"/>
</dbReference>
<dbReference type="PROSITE" id="PS00211">
    <property type="entry name" value="ABC_TRANSPORTER_1"/>
    <property type="match status" value="1"/>
</dbReference>
<dbReference type="Gene3D" id="3.40.50.300">
    <property type="entry name" value="P-loop containing nucleotide triphosphate hydrolases"/>
    <property type="match status" value="2"/>
</dbReference>
<evidence type="ECO:0000259" key="5">
    <source>
        <dbReference type="PROSITE" id="PS50893"/>
    </source>
</evidence>
<proteinExistence type="predicted"/>
<dbReference type="EMBL" id="BAAAQF010000015">
    <property type="protein sequence ID" value="GAA1685093.1"/>
    <property type="molecule type" value="Genomic_DNA"/>
</dbReference>
<sequence>MSTAPPGAPLVTMTGIVKDFTGVRALDGVDFTLRPGEIHAVMGENGAGKSTLIKVLTGVHGHDAGEILLDGRAVRFSGPKAAQAAGISTVYQEVNLAENLSVAENLLAGREPRLGPFIDFRAMRRRAEALLDDLGIELNVAAPLSAYSIAMQQLVAIARAVNIDAKVLILDEPTSSLDRDEVAVLLGLMRRLAAEKGTAMVFISHFLDQVYEICDRMTVLRNGRLVGEWATADLGESELIGHMLGREAATLEQIERAAAAHHVADEAPLVDAKGLGRKGSIAPFDLTVRRGEVVGLAGLLGSGRTETARLLAGADRADAGELDFEGARVGGHNPRTAAGRGIAFCPENRKTEGLVGELTVAENMILAMQASRGWVRSIPAAQRTRLVAEFIDKLGIRPADPDMPVKHLSGGNQQKVLLARWMLIEPKLLILDEPTRGIDVGAKADIQRLVAELSGGGMAVVFVSAELDEVTRLSDRIAVLRDRALIATLEAEADMTTERIVDTIVAGGER</sequence>
<evidence type="ECO:0000256" key="4">
    <source>
        <dbReference type="ARBA" id="ARBA00022840"/>
    </source>
</evidence>